<proteinExistence type="predicted"/>
<accession>A0A2S5R994</accession>
<dbReference type="AlphaFoldDB" id="A0A2S5R994"/>
<dbReference type="InterPro" id="IPR032806">
    <property type="entry name" value="YbfD_N"/>
</dbReference>
<name>A0A2S5R994_9PROT</name>
<organism evidence="2 3">
    <name type="scientific">Holospora curviuscula</name>
    <dbReference type="NCBI Taxonomy" id="1082868"/>
    <lineage>
        <taxon>Bacteria</taxon>
        <taxon>Pseudomonadati</taxon>
        <taxon>Pseudomonadota</taxon>
        <taxon>Alphaproteobacteria</taxon>
        <taxon>Holosporales</taxon>
        <taxon>Holosporaceae</taxon>
        <taxon>Holospora</taxon>
    </lineage>
</organism>
<dbReference type="EMBL" id="PHHC01000080">
    <property type="protein sequence ID" value="PPE03899.1"/>
    <property type="molecule type" value="Genomic_DNA"/>
</dbReference>
<feature type="domain" description="H repeat-associated protein N-terminal" evidence="1">
    <location>
        <begin position="2"/>
        <end position="54"/>
    </location>
</feature>
<evidence type="ECO:0000313" key="3">
    <source>
        <dbReference type="Proteomes" id="UP000239425"/>
    </source>
</evidence>
<evidence type="ECO:0000259" key="1">
    <source>
        <dbReference type="Pfam" id="PF13808"/>
    </source>
</evidence>
<dbReference type="Pfam" id="PF13808">
    <property type="entry name" value="DDE_Tnp_1_assoc"/>
    <property type="match status" value="1"/>
</dbReference>
<reference evidence="2 3" key="1">
    <citation type="submission" date="2017-11" db="EMBL/GenBank/DDBJ databases">
        <title>Comparative genomic analysis of Holospora spp., intranuclear symbionts of paramecia.</title>
        <authorList>
            <person name="Garushyants S.K."/>
            <person name="Beliavskaya A."/>
            <person name="Malko D.B."/>
            <person name="Logacheva M.D."/>
            <person name="Rautian M.S."/>
            <person name="Gelfand M.S."/>
        </authorList>
    </citation>
    <scope>NUCLEOTIDE SEQUENCE [LARGE SCALE GENOMIC DNA]</scope>
    <source>
        <strain evidence="3">02AZ16</strain>
    </source>
</reference>
<comment type="caution">
    <text evidence="2">The sequence shown here is derived from an EMBL/GenBank/DDBJ whole genome shotgun (WGS) entry which is preliminary data.</text>
</comment>
<gene>
    <name evidence="2" type="ORF">HCUR_00679</name>
</gene>
<sequence length="55" mass="6417">MSEVFLEALCAALCGAEGWKDVKDFWKLKIDLRSHLPYKNGIPRDDIFPKFFRSL</sequence>
<keyword evidence="3" id="KW-1185">Reference proteome</keyword>
<dbReference type="Proteomes" id="UP000239425">
    <property type="component" value="Unassembled WGS sequence"/>
</dbReference>
<evidence type="ECO:0000313" key="2">
    <source>
        <dbReference type="EMBL" id="PPE03899.1"/>
    </source>
</evidence>
<protein>
    <recommendedName>
        <fullName evidence="1">H repeat-associated protein N-terminal domain-containing protein</fullName>
    </recommendedName>
</protein>